<evidence type="ECO:0000256" key="9">
    <source>
        <dbReference type="ARBA" id="ARBA00022989"/>
    </source>
</evidence>
<organism evidence="14 15">
    <name type="scientific">Dinothrombium tinctorium</name>
    <dbReference type="NCBI Taxonomy" id="1965070"/>
    <lineage>
        <taxon>Eukaryota</taxon>
        <taxon>Metazoa</taxon>
        <taxon>Ecdysozoa</taxon>
        <taxon>Arthropoda</taxon>
        <taxon>Chelicerata</taxon>
        <taxon>Arachnida</taxon>
        <taxon>Acari</taxon>
        <taxon>Acariformes</taxon>
        <taxon>Trombidiformes</taxon>
        <taxon>Prostigmata</taxon>
        <taxon>Anystina</taxon>
        <taxon>Parasitengona</taxon>
        <taxon>Trombidioidea</taxon>
        <taxon>Trombidiidae</taxon>
        <taxon>Dinothrombium</taxon>
    </lineage>
</organism>
<dbReference type="PANTHER" id="PTHR23284">
    <property type="entry name" value="PROLACTIN REGULATORY ELEMENT BINDING PROTEIN"/>
    <property type="match status" value="1"/>
</dbReference>
<dbReference type="OrthoDB" id="2013972at2759"/>
<keyword evidence="5" id="KW-0677">Repeat</keyword>
<feature type="transmembrane region" description="Helical" evidence="13">
    <location>
        <begin position="472"/>
        <end position="492"/>
    </location>
</feature>
<evidence type="ECO:0000256" key="8">
    <source>
        <dbReference type="ARBA" id="ARBA00022927"/>
    </source>
</evidence>
<dbReference type="PROSITE" id="PS50082">
    <property type="entry name" value="WD_REPEATS_2"/>
    <property type="match status" value="2"/>
</dbReference>
<keyword evidence="2" id="KW-0813">Transport</keyword>
<dbReference type="SUPFAM" id="SSF50998">
    <property type="entry name" value="Quinoprotein alcohol dehydrogenase-like"/>
    <property type="match status" value="1"/>
</dbReference>
<proteinExistence type="predicted"/>
<dbReference type="GO" id="GO:0003400">
    <property type="term" value="P:regulation of COPII vesicle coating"/>
    <property type="evidence" value="ECO:0007669"/>
    <property type="project" value="TreeGrafter"/>
</dbReference>
<evidence type="ECO:0000256" key="2">
    <source>
        <dbReference type="ARBA" id="ARBA00022448"/>
    </source>
</evidence>
<comment type="caution">
    <text evidence="14">The sequence shown here is derived from an EMBL/GenBank/DDBJ whole genome shotgun (WGS) entry which is preliminary data.</text>
</comment>
<dbReference type="InterPro" id="IPR001680">
    <property type="entry name" value="WD40_rpt"/>
</dbReference>
<dbReference type="Pfam" id="PF00400">
    <property type="entry name" value="WD40"/>
    <property type="match status" value="2"/>
</dbReference>
<dbReference type="PANTHER" id="PTHR23284:SF0">
    <property type="entry name" value="PROLACTIN REGULATORY ELEMENT-BINDING PROTEIN"/>
    <property type="match status" value="1"/>
</dbReference>
<evidence type="ECO:0000256" key="10">
    <source>
        <dbReference type="ARBA" id="ARBA00023136"/>
    </source>
</evidence>
<feature type="repeat" description="WD" evidence="11">
    <location>
        <begin position="228"/>
        <end position="269"/>
    </location>
</feature>
<dbReference type="GO" id="GO:0005085">
    <property type="term" value="F:guanyl-nucleotide exchange factor activity"/>
    <property type="evidence" value="ECO:0007669"/>
    <property type="project" value="InterPro"/>
</dbReference>
<dbReference type="SMART" id="SM00320">
    <property type="entry name" value="WD40"/>
    <property type="match status" value="4"/>
</dbReference>
<dbReference type="AlphaFoldDB" id="A0A3S3P904"/>
<evidence type="ECO:0000256" key="4">
    <source>
        <dbReference type="ARBA" id="ARBA00022692"/>
    </source>
</evidence>
<evidence type="ECO:0000256" key="7">
    <source>
        <dbReference type="ARBA" id="ARBA00022892"/>
    </source>
</evidence>
<evidence type="ECO:0000313" key="14">
    <source>
        <dbReference type="EMBL" id="RWS17556.1"/>
    </source>
</evidence>
<dbReference type="PROSITE" id="PS50294">
    <property type="entry name" value="WD_REPEATS_REGION"/>
    <property type="match status" value="1"/>
</dbReference>
<feature type="region of interest" description="Disordered" evidence="12">
    <location>
        <begin position="164"/>
        <end position="207"/>
    </location>
</feature>
<accession>A0A3S3P904</accession>
<evidence type="ECO:0000256" key="6">
    <source>
        <dbReference type="ARBA" id="ARBA00022824"/>
    </source>
</evidence>
<protein>
    <submittedName>
        <fullName evidence="14">Prolactin regulatory element-binding protein-like protein</fullName>
    </submittedName>
</protein>
<keyword evidence="4 13" id="KW-0812">Transmembrane</keyword>
<keyword evidence="9 13" id="KW-1133">Transmembrane helix</keyword>
<keyword evidence="7" id="KW-0931">ER-Golgi transport</keyword>
<dbReference type="Proteomes" id="UP000285301">
    <property type="component" value="Unassembled WGS sequence"/>
</dbReference>
<feature type="non-terminal residue" evidence="14">
    <location>
        <position position="1"/>
    </location>
</feature>
<evidence type="ECO:0000256" key="1">
    <source>
        <dbReference type="ARBA" id="ARBA00004389"/>
    </source>
</evidence>
<evidence type="ECO:0000256" key="5">
    <source>
        <dbReference type="ARBA" id="ARBA00022737"/>
    </source>
</evidence>
<dbReference type="STRING" id="1965070.A0A3S3P904"/>
<dbReference type="GO" id="GO:0006888">
    <property type="term" value="P:endoplasmic reticulum to Golgi vesicle-mediated transport"/>
    <property type="evidence" value="ECO:0007669"/>
    <property type="project" value="TreeGrafter"/>
</dbReference>
<keyword evidence="8" id="KW-0653">Protein transport</keyword>
<gene>
    <name evidence="14" type="ORF">B4U79_13707</name>
</gene>
<keyword evidence="10 13" id="KW-0472">Membrane</keyword>
<dbReference type="GO" id="GO:0015031">
    <property type="term" value="P:protein transport"/>
    <property type="evidence" value="ECO:0007669"/>
    <property type="project" value="UniProtKB-KW"/>
</dbReference>
<evidence type="ECO:0000256" key="12">
    <source>
        <dbReference type="SAM" id="MobiDB-lite"/>
    </source>
</evidence>
<evidence type="ECO:0000256" key="11">
    <source>
        <dbReference type="PROSITE-ProRule" id="PRU00221"/>
    </source>
</evidence>
<comment type="subcellular location">
    <subcellularLocation>
        <location evidence="1">Endoplasmic reticulum membrane</location>
        <topology evidence="1">Single-pass membrane protein</topology>
    </subcellularLocation>
</comment>
<dbReference type="Gene3D" id="2.130.10.10">
    <property type="entry name" value="YVTN repeat-like/Quinoprotein amine dehydrogenase"/>
    <property type="match status" value="1"/>
</dbReference>
<evidence type="ECO:0000313" key="15">
    <source>
        <dbReference type="Proteomes" id="UP000285301"/>
    </source>
</evidence>
<dbReference type="InterPro" id="IPR011047">
    <property type="entry name" value="Quinoprotein_ADH-like_sf"/>
</dbReference>
<dbReference type="InterPro" id="IPR015943">
    <property type="entry name" value="WD40/YVTN_repeat-like_dom_sf"/>
</dbReference>
<keyword evidence="15" id="KW-1185">Reference proteome</keyword>
<feature type="repeat" description="WD" evidence="11">
    <location>
        <begin position="270"/>
        <end position="311"/>
    </location>
</feature>
<evidence type="ECO:0000256" key="3">
    <source>
        <dbReference type="ARBA" id="ARBA00022574"/>
    </source>
</evidence>
<sequence>RAKRRRVSVSMAGGRKKGYLLARVNFPLYAVKTVSERHVLVAGGGGMAKTGISNTFEIYELVYDKAINACKAVRVSHFDTGIFFKRLRFAYFSNGSRCILGSRAIMCAVVFKERNHFVLASGGIDGMCTLYRMKYAVNGIDKTHASHLRASALEDNRERRGSLEGLRRRRFSSQSSVKDEKENDANKANQIPIRRANSSEAKQDDDEIPNIGFKITPIASFQTDFNNRESEEPFVKVIRFSNAKNVLVIGGADGHIRCWNCATKEKILDIAAHNDEVDDIDIDPQGNTIVSVSRDGHGYAWNVKTGTKICELEYILPTPKNIVKPIKYNFRGIRYGVVENNMNNFKIFTILNPVVRQKPPHLSYLCKWDSKKYITEKIVPVGAEVLSAMTISDDGRFVGIGSLSGTIYVYISFSLQKLYHMPRAHNIFVTGVEFLQTCRETQNLTGDKDASLISISVDNHIVAHHIPKQETIGFLGSSAMLTITLLIVYILLDLLGL</sequence>
<dbReference type="EMBL" id="NCKU01000061">
    <property type="protein sequence ID" value="RWS17556.1"/>
    <property type="molecule type" value="Genomic_DNA"/>
</dbReference>
<dbReference type="InterPro" id="IPR045260">
    <property type="entry name" value="Sec12-like"/>
</dbReference>
<keyword evidence="6" id="KW-0256">Endoplasmic reticulum</keyword>
<evidence type="ECO:0000256" key="13">
    <source>
        <dbReference type="SAM" id="Phobius"/>
    </source>
</evidence>
<name>A0A3S3P904_9ACAR</name>
<dbReference type="GO" id="GO:0005789">
    <property type="term" value="C:endoplasmic reticulum membrane"/>
    <property type="evidence" value="ECO:0007669"/>
    <property type="project" value="UniProtKB-SubCell"/>
</dbReference>
<keyword evidence="3 11" id="KW-0853">WD repeat</keyword>
<reference evidence="14 15" key="1">
    <citation type="journal article" date="2018" name="Gigascience">
        <title>Genomes of trombidid mites reveal novel predicted allergens and laterally-transferred genes associated with secondary metabolism.</title>
        <authorList>
            <person name="Dong X."/>
            <person name="Chaisiri K."/>
            <person name="Xia D."/>
            <person name="Armstrong S.D."/>
            <person name="Fang Y."/>
            <person name="Donnelly M.J."/>
            <person name="Kadowaki T."/>
            <person name="McGarry J.W."/>
            <person name="Darby A.C."/>
            <person name="Makepeace B.L."/>
        </authorList>
    </citation>
    <scope>NUCLEOTIDE SEQUENCE [LARGE SCALE GENOMIC DNA]</scope>
    <source>
        <strain evidence="14">UoL-WK</strain>
    </source>
</reference>